<evidence type="ECO:0000313" key="1">
    <source>
        <dbReference type="EMBL" id="GFF73898.1"/>
    </source>
</evidence>
<comment type="caution">
    <text evidence="1">The sequence shown here is derived from an EMBL/GenBank/DDBJ whole genome shotgun (WGS) entry which is preliminary data.</text>
</comment>
<evidence type="ECO:0000313" key="2">
    <source>
        <dbReference type="Proteomes" id="UP000465266"/>
    </source>
</evidence>
<accession>A0ABQ1A5B2</accession>
<sequence>MLPPKKIKQLQTPKLTCARCENYTTYKRTQLASHHEHFHKPAKAQARYPLLSVKLEASGQLGAKPGDPPNIGLKDTKVKKIMGVLRAAGSVLTPVGSLSLVVNTDIPITWNPSQTSQRCFKDAMKNGNDCVCLRDASFRKCRLCQRLGKTCRKIPLQLRRRVACRKFDDKLTAVTSFLRKQETPHLLRSLNRNVFRLLTVMSPVSGGRVPAPEEQVEFEMYEGEVADK</sequence>
<keyword evidence="2" id="KW-1185">Reference proteome</keyword>
<name>A0ABQ1A5B2_9EURO</name>
<dbReference type="EMBL" id="BLKG01000007">
    <property type="protein sequence ID" value="GFF73898.1"/>
    <property type="molecule type" value="Genomic_DNA"/>
</dbReference>
<organism evidence="1 2">
    <name type="scientific">Aspergillus udagawae</name>
    <dbReference type="NCBI Taxonomy" id="91492"/>
    <lineage>
        <taxon>Eukaryota</taxon>
        <taxon>Fungi</taxon>
        <taxon>Dikarya</taxon>
        <taxon>Ascomycota</taxon>
        <taxon>Pezizomycotina</taxon>
        <taxon>Eurotiomycetes</taxon>
        <taxon>Eurotiomycetidae</taxon>
        <taxon>Eurotiales</taxon>
        <taxon>Aspergillaceae</taxon>
        <taxon>Aspergillus</taxon>
        <taxon>Aspergillus subgen. Fumigati</taxon>
    </lineage>
</organism>
<proteinExistence type="predicted"/>
<dbReference type="Proteomes" id="UP000465266">
    <property type="component" value="Unassembled WGS sequence"/>
</dbReference>
<reference evidence="1 2" key="1">
    <citation type="submission" date="2020-01" db="EMBL/GenBank/DDBJ databases">
        <title>Draft genome sequence of Aspergillus udagawae IFM 53868.</title>
        <authorList>
            <person name="Takahashi H."/>
            <person name="Yaguchi T."/>
        </authorList>
    </citation>
    <scope>NUCLEOTIDE SEQUENCE [LARGE SCALE GENOMIC DNA]</scope>
    <source>
        <strain evidence="1 2">IFM 53868</strain>
    </source>
</reference>
<gene>
    <name evidence="1" type="ORF">IFM53868_01187</name>
</gene>
<protein>
    <submittedName>
        <fullName evidence="1">Uncharacterized protein</fullName>
    </submittedName>
</protein>